<keyword evidence="10" id="KW-1185">Reference proteome</keyword>
<dbReference type="PROSITE" id="PS50082">
    <property type="entry name" value="WD_REPEATS_2"/>
    <property type="match status" value="1"/>
</dbReference>
<comment type="caution">
    <text evidence="9">The sequence shown here is derived from an EMBL/GenBank/DDBJ whole genome shotgun (WGS) entry which is preliminary data.</text>
</comment>
<name>A0A175VY55_9PEZI</name>
<dbReference type="InterPro" id="IPR036322">
    <property type="entry name" value="WD40_repeat_dom_sf"/>
</dbReference>
<feature type="repeat" description="WD" evidence="7">
    <location>
        <begin position="339"/>
        <end position="373"/>
    </location>
</feature>
<evidence type="ECO:0000256" key="2">
    <source>
        <dbReference type="ARBA" id="ARBA00022574"/>
    </source>
</evidence>
<feature type="compositionally biased region" description="Polar residues" evidence="8">
    <location>
        <begin position="204"/>
        <end position="218"/>
    </location>
</feature>
<proteinExistence type="inferred from homology"/>
<feature type="compositionally biased region" description="Low complexity" evidence="8">
    <location>
        <begin position="45"/>
        <end position="62"/>
    </location>
</feature>
<evidence type="ECO:0000256" key="6">
    <source>
        <dbReference type="HAMAP-Rule" id="MF_03056"/>
    </source>
</evidence>
<dbReference type="AlphaFoldDB" id="A0A175VY55"/>
<dbReference type="InterPro" id="IPR015943">
    <property type="entry name" value="WD40/YVTN_repeat-like_dom_sf"/>
</dbReference>
<keyword evidence="4 6" id="KW-0677">Repeat</keyword>
<dbReference type="PANTHER" id="PTHR16288:SF0">
    <property type="entry name" value="TRNA (GUANINE-N(7)-)-METHYLTRANSFERASE NON-CATALYTIC SUBUNIT WDR4"/>
    <property type="match status" value="1"/>
</dbReference>
<dbReference type="EMBL" id="LCTW02000241">
    <property type="protein sequence ID" value="KXX75910.1"/>
    <property type="molecule type" value="Genomic_DNA"/>
</dbReference>
<evidence type="ECO:0000256" key="3">
    <source>
        <dbReference type="ARBA" id="ARBA00022694"/>
    </source>
</evidence>
<feature type="region of interest" description="Disordered" evidence="8">
    <location>
        <begin position="43"/>
        <end position="103"/>
    </location>
</feature>
<protein>
    <submittedName>
        <fullName evidence="9">Uncharacterized protein</fullName>
    </submittedName>
</protein>
<keyword evidence="2 6" id="KW-0853">WD repeat</keyword>
<dbReference type="SUPFAM" id="SSF50978">
    <property type="entry name" value="WD40 repeat-like"/>
    <property type="match status" value="1"/>
</dbReference>
<evidence type="ECO:0000313" key="9">
    <source>
        <dbReference type="EMBL" id="KXX75910.1"/>
    </source>
</evidence>
<dbReference type="OrthoDB" id="339900at2759"/>
<comment type="similarity">
    <text evidence="6">Belongs to the WD repeat TRM82 family.</text>
</comment>
<reference evidence="9 10" key="1">
    <citation type="journal article" date="2016" name="Genome Announc.">
        <title>Genome Sequence of Madurella mycetomatis mm55, Isolated from a Human Mycetoma Case in Sudan.</title>
        <authorList>
            <person name="Smit S."/>
            <person name="Derks M.F."/>
            <person name="Bervoets S."/>
            <person name="Fahal A."/>
            <person name="van Leeuwen W."/>
            <person name="van Belkum A."/>
            <person name="van de Sande W.W."/>
        </authorList>
    </citation>
    <scope>NUCLEOTIDE SEQUENCE [LARGE SCALE GENOMIC DNA]</scope>
    <source>
        <strain evidence="10">mm55</strain>
    </source>
</reference>
<dbReference type="GO" id="GO:0043527">
    <property type="term" value="C:tRNA methyltransferase complex"/>
    <property type="evidence" value="ECO:0007669"/>
    <property type="project" value="TreeGrafter"/>
</dbReference>
<evidence type="ECO:0000256" key="7">
    <source>
        <dbReference type="PROSITE-ProRule" id="PRU00221"/>
    </source>
</evidence>
<evidence type="ECO:0000256" key="4">
    <source>
        <dbReference type="ARBA" id="ARBA00022737"/>
    </source>
</evidence>
<sequence>MTVPYHLLKVCGSVVFAAQGSDIHSFTTTLEYISTWKYPLKQADAPSGPSTEAPESPAAEGPPAKRRKVQDGEEQQSNGHAAEASNGQGRTKKNHQENPANERPFIQGLYATTDGRHLIAITGSDKTIWVFEHDGTGNLNQLSQRQAYSYLQNNKLKLTHPPRTMPKRPCALALTSDNHIILSADKFGDVYALPLLSSSPNRAQSQVSQILQSQPESCSSTPASSTPTPTPTPAPFKPQANELTVHTKRNLKALENQKISLGRKAAAAADQQQQAPAFEHTLLLGHVSMLTAICVGTVTVETGEGGGSQTREYILTADRDEHIRVSRGMPQAHVIEGFCLGHEEFVSRLCMAPGGRERVLVSGGGDDDLFVWDWVEGRVLCRAGLLGCVKAVVGDEASKVAVTRLLAYGGWRGETAGIFVVCERVPALFYYQLLDDNTLCHRETIRLPGNPLDVEILGPERLLVSVEPSASTAASPSLVVLDKEAQTEIDWRQSPVAPQNVPEAVRVGIEELQKILYSTESLRKLTDFD</sequence>
<dbReference type="Proteomes" id="UP000078237">
    <property type="component" value="Unassembled WGS sequence"/>
</dbReference>
<dbReference type="GO" id="GO:0106004">
    <property type="term" value="P:tRNA (guanine-N7)-methylation"/>
    <property type="evidence" value="ECO:0007669"/>
    <property type="project" value="UniProtKB-UniRule"/>
</dbReference>
<comment type="function">
    <text evidence="6">Required for the formation of N(7)-methylguanine at position 46 (m7G46) in tRNA. In the complex, it is required to stabilize and induce conformational changes of the catalytic subunit.</text>
</comment>
<evidence type="ECO:0000313" key="10">
    <source>
        <dbReference type="Proteomes" id="UP000078237"/>
    </source>
</evidence>
<evidence type="ECO:0000256" key="1">
    <source>
        <dbReference type="ARBA" id="ARBA00004123"/>
    </source>
</evidence>
<dbReference type="STRING" id="100816.A0A175VY55"/>
<gene>
    <name evidence="9" type="ORF">MMYC01_207370</name>
</gene>
<keyword evidence="5 6" id="KW-0539">Nucleus</keyword>
<dbReference type="HAMAP" id="MF_03056">
    <property type="entry name" value="TRM82"/>
    <property type="match status" value="1"/>
</dbReference>
<dbReference type="VEuPathDB" id="FungiDB:MMYC01_207370"/>
<feature type="region of interest" description="Disordered" evidence="8">
    <location>
        <begin position="204"/>
        <end position="238"/>
    </location>
</feature>
<dbReference type="InterPro" id="IPR001680">
    <property type="entry name" value="WD40_rpt"/>
</dbReference>
<dbReference type="GO" id="GO:0005634">
    <property type="term" value="C:nucleus"/>
    <property type="evidence" value="ECO:0007669"/>
    <property type="project" value="UniProtKB-SubCell"/>
</dbReference>
<organism evidence="9 10">
    <name type="scientific">Madurella mycetomatis</name>
    <dbReference type="NCBI Taxonomy" id="100816"/>
    <lineage>
        <taxon>Eukaryota</taxon>
        <taxon>Fungi</taxon>
        <taxon>Dikarya</taxon>
        <taxon>Ascomycota</taxon>
        <taxon>Pezizomycotina</taxon>
        <taxon>Sordariomycetes</taxon>
        <taxon>Sordariomycetidae</taxon>
        <taxon>Sordariales</taxon>
        <taxon>Sordariales incertae sedis</taxon>
        <taxon>Madurella</taxon>
    </lineage>
</organism>
<accession>A0A175VY55</accession>
<dbReference type="UniPathway" id="UPA00989"/>
<dbReference type="InterPro" id="IPR028884">
    <property type="entry name" value="Trm82"/>
</dbReference>
<evidence type="ECO:0000256" key="8">
    <source>
        <dbReference type="SAM" id="MobiDB-lite"/>
    </source>
</evidence>
<feature type="compositionally biased region" description="Polar residues" evidence="8">
    <location>
        <begin position="75"/>
        <end position="89"/>
    </location>
</feature>
<dbReference type="PANTHER" id="PTHR16288">
    <property type="entry name" value="WD40 REPEAT PROTEIN 4"/>
    <property type="match status" value="1"/>
</dbReference>
<comment type="pathway">
    <text evidence="6">tRNA modification; N(7)-methylguanine-tRNA biosynthesis.</text>
</comment>
<evidence type="ECO:0000256" key="5">
    <source>
        <dbReference type="ARBA" id="ARBA00023242"/>
    </source>
</evidence>
<dbReference type="SMART" id="SM00320">
    <property type="entry name" value="WD40"/>
    <property type="match status" value="2"/>
</dbReference>
<dbReference type="Gene3D" id="2.130.10.10">
    <property type="entry name" value="YVTN repeat-like/Quinoprotein amine dehydrogenase"/>
    <property type="match status" value="1"/>
</dbReference>
<keyword evidence="3 6" id="KW-0819">tRNA processing</keyword>
<dbReference type="GO" id="GO:0005829">
    <property type="term" value="C:cytosol"/>
    <property type="evidence" value="ECO:0007669"/>
    <property type="project" value="TreeGrafter"/>
</dbReference>
<comment type="subcellular location">
    <subcellularLocation>
        <location evidence="1 6">Nucleus</location>
    </subcellularLocation>
</comment>